<accession>A0A5C5V7B8</accession>
<evidence type="ECO:0000313" key="2">
    <source>
        <dbReference type="Proteomes" id="UP000318878"/>
    </source>
</evidence>
<dbReference type="PANTHER" id="PTHR36452:SF1">
    <property type="entry name" value="DUF2461 DOMAIN-CONTAINING PROTEIN"/>
    <property type="match status" value="1"/>
</dbReference>
<reference evidence="1 2" key="1">
    <citation type="submission" date="2019-02" db="EMBL/GenBank/DDBJ databases">
        <title>Deep-cultivation of Planctomycetes and their phenomic and genomic characterization uncovers novel biology.</title>
        <authorList>
            <person name="Wiegand S."/>
            <person name="Jogler M."/>
            <person name="Boedeker C."/>
            <person name="Pinto D."/>
            <person name="Vollmers J."/>
            <person name="Rivas-Marin E."/>
            <person name="Kohn T."/>
            <person name="Peeters S.H."/>
            <person name="Heuer A."/>
            <person name="Rast P."/>
            <person name="Oberbeckmann S."/>
            <person name="Bunk B."/>
            <person name="Jeske O."/>
            <person name="Meyerdierks A."/>
            <person name="Storesund J.E."/>
            <person name="Kallscheuer N."/>
            <person name="Luecker S."/>
            <person name="Lage O.M."/>
            <person name="Pohl T."/>
            <person name="Merkel B.J."/>
            <person name="Hornburger P."/>
            <person name="Mueller R.-W."/>
            <person name="Bruemmer F."/>
            <person name="Labrenz M."/>
            <person name="Spormann A.M."/>
            <person name="Op Den Camp H."/>
            <person name="Overmann J."/>
            <person name="Amann R."/>
            <person name="Jetten M.S.M."/>
            <person name="Mascher T."/>
            <person name="Medema M.H."/>
            <person name="Devos D.P."/>
            <person name="Kaster A.-K."/>
            <person name="Ovreas L."/>
            <person name="Rohde M."/>
            <person name="Galperin M.Y."/>
            <person name="Jogler C."/>
        </authorList>
    </citation>
    <scope>NUCLEOTIDE SEQUENCE [LARGE SCALE GENOMIC DNA]</scope>
    <source>
        <strain evidence="1 2">Enr8</strain>
    </source>
</reference>
<comment type="caution">
    <text evidence="1">The sequence shown here is derived from an EMBL/GenBank/DDBJ whole genome shotgun (WGS) entry which is preliminary data.</text>
</comment>
<dbReference type="Pfam" id="PF09365">
    <property type="entry name" value="DUF2461"/>
    <property type="match status" value="1"/>
</dbReference>
<protein>
    <recommendedName>
        <fullName evidence="3">TIGR02453 family protein</fullName>
    </recommendedName>
</protein>
<dbReference type="NCBIfam" id="TIGR02453">
    <property type="entry name" value="TIGR02453 family protein"/>
    <property type="match status" value="1"/>
</dbReference>
<dbReference type="InterPro" id="IPR012808">
    <property type="entry name" value="CHP02453"/>
</dbReference>
<dbReference type="Proteomes" id="UP000318878">
    <property type="component" value="Unassembled WGS sequence"/>
</dbReference>
<evidence type="ECO:0008006" key="3">
    <source>
        <dbReference type="Google" id="ProtNLM"/>
    </source>
</evidence>
<dbReference type="AlphaFoldDB" id="A0A5C5V7B8"/>
<dbReference type="EMBL" id="SJPF01000002">
    <property type="protein sequence ID" value="TWT34458.1"/>
    <property type="molecule type" value="Genomic_DNA"/>
</dbReference>
<dbReference type="OrthoDB" id="9794241at2"/>
<organism evidence="1 2">
    <name type="scientific">Blastopirellula retiformator</name>
    <dbReference type="NCBI Taxonomy" id="2527970"/>
    <lineage>
        <taxon>Bacteria</taxon>
        <taxon>Pseudomonadati</taxon>
        <taxon>Planctomycetota</taxon>
        <taxon>Planctomycetia</taxon>
        <taxon>Pirellulales</taxon>
        <taxon>Pirellulaceae</taxon>
        <taxon>Blastopirellula</taxon>
    </lineage>
</organism>
<evidence type="ECO:0000313" key="1">
    <source>
        <dbReference type="EMBL" id="TWT34458.1"/>
    </source>
</evidence>
<dbReference type="RefSeq" id="WP_146430728.1">
    <property type="nucleotide sequence ID" value="NZ_SJPF01000002.1"/>
</dbReference>
<dbReference type="PANTHER" id="PTHR36452">
    <property type="entry name" value="CHROMOSOME 12, WHOLE GENOME SHOTGUN SEQUENCE"/>
    <property type="match status" value="1"/>
</dbReference>
<keyword evidence="2" id="KW-1185">Reference proteome</keyword>
<dbReference type="PIRSF" id="PIRSF028451">
    <property type="entry name" value="UCP028451"/>
    <property type="match status" value="1"/>
</dbReference>
<gene>
    <name evidence="1" type="ORF">Enr8_18670</name>
</gene>
<proteinExistence type="predicted"/>
<sequence length="226" mass="26130">MKRNDKFPGFPKQTVTFLRQLRKNNNKAWFDEHRGDYDQYFVTPAKAFVEAVGKKLPRLSPRLVAQPRINGSIYRINRDIRFSKDKTPYKDHLDFLFWEEDKKSSPSALFLRVSPDGLFLGAGAYACPDLLKKLRPAITHSIFGPELAGIAKKLRRSGHEILGKHYKRFPRDFPQDGPAAEFLLHNSLYVVAEEPLELAYSPEVVDQAIARWKKMLPLHEWLMNHG</sequence>
<dbReference type="InterPro" id="IPR015996">
    <property type="entry name" value="UCP028451"/>
</dbReference>
<name>A0A5C5V7B8_9BACT</name>